<dbReference type="EMBL" id="VKHP01000028">
    <property type="protein sequence ID" value="NEU96152.1"/>
    <property type="molecule type" value="Genomic_DNA"/>
</dbReference>
<evidence type="ECO:0000313" key="1">
    <source>
        <dbReference type="EMBL" id="NEU96152.1"/>
    </source>
</evidence>
<keyword evidence="2" id="KW-1185">Reference proteome</keyword>
<protein>
    <submittedName>
        <fullName evidence="1">Uncharacterized protein</fullName>
    </submittedName>
</protein>
<comment type="caution">
    <text evidence="1">The sequence shown here is derived from an EMBL/GenBank/DDBJ whole genome shotgun (WGS) entry which is preliminary data.</text>
</comment>
<organism evidence="1 2">
    <name type="scientific">Bradyrhizobium uaiense</name>
    <dbReference type="NCBI Taxonomy" id="2594946"/>
    <lineage>
        <taxon>Bacteria</taxon>
        <taxon>Pseudomonadati</taxon>
        <taxon>Pseudomonadota</taxon>
        <taxon>Alphaproteobacteria</taxon>
        <taxon>Hyphomicrobiales</taxon>
        <taxon>Nitrobacteraceae</taxon>
        <taxon>Bradyrhizobium</taxon>
    </lineage>
</organism>
<dbReference type="RefSeq" id="WP_163152890.1">
    <property type="nucleotide sequence ID" value="NZ_VKHP01000028.1"/>
</dbReference>
<dbReference type="AlphaFoldDB" id="A0A6P1BF95"/>
<gene>
    <name evidence="1" type="ORF">FNJ47_09985</name>
</gene>
<name>A0A6P1BF95_9BRAD</name>
<sequence length="141" mass="15482">MSEYSRDPRATDAETAWQPVVGRAIDPSALPVECKNSKKQAHAVPCPSRKAIAELTLLKVSVEAIADAGSVHRALMRFAMTDRMKLLAVEQPVKYEADSGCERSADRRWLLDALEDDEVREALKDAMALTSSETDGMPAHD</sequence>
<proteinExistence type="predicted"/>
<dbReference type="Proteomes" id="UP000468531">
    <property type="component" value="Unassembled WGS sequence"/>
</dbReference>
<evidence type="ECO:0000313" key="2">
    <source>
        <dbReference type="Proteomes" id="UP000468531"/>
    </source>
</evidence>
<reference evidence="1 2" key="1">
    <citation type="journal article" date="2020" name="Arch. Microbiol.">
        <title>Bradyrhizobium uaiense sp. nov., a new highly efficient cowpea symbiont.</title>
        <authorList>
            <person name="Cabral Michel D."/>
            <person name="Azarias Guimaraes A."/>
            <person name="Martins da Costa E."/>
            <person name="Soares de Carvalho T."/>
            <person name="Balsanelli E."/>
            <person name="Willems A."/>
            <person name="Maltempi de Souza E."/>
            <person name="de Souza Moreira F.M."/>
        </authorList>
    </citation>
    <scope>NUCLEOTIDE SEQUENCE [LARGE SCALE GENOMIC DNA]</scope>
    <source>
        <strain evidence="1 2">UFLA 03-164</strain>
    </source>
</reference>
<accession>A0A6P1BF95</accession>